<dbReference type="Proteomes" id="UP000094609">
    <property type="component" value="Chromosome"/>
</dbReference>
<feature type="transmembrane region" description="Helical" evidence="1">
    <location>
        <begin position="59"/>
        <end position="78"/>
    </location>
</feature>
<feature type="transmembrane region" description="Helical" evidence="1">
    <location>
        <begin position="115"/>
        <end position="139"/>
    </location>
</feature>
<dbReference type="RefSeq" id="WP_069478430.1">
    <property type="nucleotide sequence ID" value="NZ_CP017111.1"/>
</dbReference>
<dbReference type="AlphaFoldDB" id="A0A1D7TLJ3"/>
<gene>
    <name evidence="2" type="ORF">SHALO_2023</name>
</gene>
<dbReference type="STRING" id="1193502.SHALO_2023"/>
<dbReference type="EMBL" id="CP017111">
    <property type="protein sequence ID" value="AOO65794.1"/>
    <property type="molecule type" value="Genomic_DNA"/>
</dbReference>
<evidence type="ECO:0000256" key="1">
    <source>
        <dbReference type="SAM" id="Phobius"/>
    </source>
</evidence>
<evidence type="ECO:0000313" key="2">
    <source>
        <dbReference type="EMBL" id="AOO65794.1"/>
    </source>
</evidence>
<name>A0A1D7TLJ3_9BACT</name>
<dbReference type="KEGG" id="shal:SHALO_2023"/>
<dbReference type="PATRIC" id="fig|1193502.14.peg.2056"/>
<keyword evidence="3" id="KW-1185">Reference proteome</keyword>
<protein>
    <submittedName>
        <fullName evidence="2">Uncharacterized protein</fullName>
    </submittedName>
</protein>
<keyword evidence="1" id="KW-0472">Membrane</keyword>
<accession>A0A1D7TLJ3</accession>
<feature type="transmembrane region" description="Helical" evidence="1">
    <location>
        <begin position="84"/>
        <end position="103"/>
    </location>
</feature>
<reference evidence="3" key="1">
    <citation type="submission" date="2016-08" db="EMBL/GenBank/DDBJ databases">
        <title>Complete genome sequence of the organohalide-respiring Epsilonproteobacterium Sulfurospirillum halorespirans.</title>
        <authorList>
            <person name="Goris T."/>
            <person name="Zimmermann J."/>
            <person name="Schenz B."/>
            <person name="Lemos M."/>
            <person name="Hackermueller J."/>
            <person name="Diekert G."/>
        </authorList>
    </citation>
    <scope>NUCLEOTIDE SEQUENCE [LARGE SCALE GENOMIC DNA]</scope>
    <source>
        <strain>DSM 13726</strain>
        <strain evidence="3">PCE-M2</strain>
    </source>
</reference>
<feature type="transmembrane region" description="Helical" evidence="1">
    <location>
        <begin position="6"/>
        <end position="22"/>
    </location>
</feature>
<proteinExistence type="predicted"/>
<keyword evidence="1" id="KW-1133">Transmembrane helix</keyword>
<organism evidence="2 3">
    <name type="scientific">Sulfurospirillum halorespirans DSM 13726</name>
    <dbReference type="NCBI Taxonomy" id="1193502"/>
    <lineage>
        <taxon>Bacteria</taxon>
        <taxon>Pseudomonadati</taxon>
        <taxon>Campylobacterota</taxon>
        <taxon>Epsilonproteobacteria</taxon>
        <taxon>Campylobacterales</taxon>
        <taxon>Sulfurospirillaceae</taxon>
        <taxon>Sulfurospirillum</taxon>
    </lineage>
</organism>
<keyword evidence="1" id="KW-0812">Transmembrane</keyword>
<sequence length="140" mass="15678">MDALFLIVPLGVALNLFAFLFFEKRAIASKKLKESKGLPPPSVEDFYEKFQRYETLTNVIGYFITAYVISLALASIKYDPSYELTHALSYIFATTFIGTLIIFGMKLKKSILVQVFATFLFGAPHIVAASLGFLTRYLIG</sequence>
<evidence type="ECO:0000313" key="3">
    <source>
        <dbReference type="Proteomes" id="UP000094609"/>
    </source>
</evidence>